<dbReference type="InParanoid" id="A0A6L2PB00"/>
<evidence type="ECO:0000313" key="2">
    <source>
        <dbReference type="EMBL" id="GFG29584.1"/>
    </source>
</evidence>
<feature type="compositionally biased region" description="Basic and acidic residues" evidence="1">
    <location>
        <begin position="572"/>
        <end position="592"/>
    </location>
</feature>
<reference evidence="3" key="1">
    <citation type="submission" date="2020-01" db="EMBL/GenBank/DDBJ databases">
        <title>Draft genome sequence of the Termite Coptotermes fromosanus.</title>
        <authorList>
            <person name="Itakura S."/>
            <person name="Yosikawa Y."/>
            <person name="Umezawa K."/>
        </authorList>
    </citation>
    <scope>NUCLEOTIDE SEQUENCE [LARGE SCALE GENOMIC DNA]</scope>
</reference>
<feature type="compositionally biased region" description="Basic and acidic residues" evidence="1">
    <location>
        <begin position="69"/>
        <end position="81"/>
    </location>
</feature>
<dbReference type="InterPro" id="IPR031937">
    <property type="entry name" value="PNISR"/>
</dbReference>
<gene>
    <name evidence="2" type="ORF">Cfor_04662</name>
</gene>
<evidence type="ECO:0000256" key="1">
    <source>
        <dbReference type="SAM" id="MobiDB-lite"/>
    </source>
</evidence>
<feature type="compositionally biased region" description="Low complexity" evidence="1">
    <location>
        <begin position="99"/>
        <end position="113"/>
    </location>
</feature>
<feature type="non-terminal residue" evidence="2">
    <location>
        <position position="1"/>
    </location>
</feature>
<feature type="compositionally biased region" description="Basic residues" evidence="1">
    <location>
        <begin position="872"/>
        <end position="881"/>
    </location>
</feature>
<protein>
    <recommendedName>
        <fullName evidence="4">Arginine/serine-rich protein PNISR</fullName>
    </recommendedName>
</protein>
<feature type="compositionally biased region" description="Basic and acidic residues" evidence="1">
    <location>
        <begin position="314"/>
        <end position="325"/>
    </location>
</feature>
<keyword evidence="3" id="KW-1185">Reference proteome</keyword>
<feature type="compositionally biased region" description="Basic and acidic residues" evidence="1">
    <location>
        <begin position="732"/>
        <end position="774"/>
    </location>
</feature>
<sequence>IRYGIIMWSGDNQYSQWALNPSAYQNISHEEVDWAALAQQWIQMKETLPASQIPPAPPPPPPPPPPVPDKAECGEKKRDLGLEGGEAPMDMDTKDEAENSSSSNAQETNSWGTWPNWQQWGWNWGTAGGMVPPGGVPPPNQSLVTGKGTTSTGSVAVHPYGFPHNSQTYNSSTSGYDYNHAAGSEHYGQVVASGYWTSGGPSDTGPETGPSAFLRHNRQDWRRNNRSHDRIRTTEKSDDEEDATPVLDAAKRRQLPAWIREGLEKMEREKQKKIDRERQMKEREEYLQKKREEEENAINELEKNSGQPVIPKKSKFESDSEESTHGESPSHSQSSLKRKSRFRNADSPNSSPHHPSVRLLGNEPEPPKSREEAMQDIMLKVRRLLTEVLLEVTTEEMEAVAQEVLSKAKAKAPALQLRKTQALASLTGKLGLGMYGDSEDSDSGDEATGNSSSQANGADSDEELKDQIQRRKMAFMKTEREIEARLQEEEEQEKERERRLMGEESDDSEREERQVEKQTDSKHPAEKGSEEEGDQDRKPKVLHPQDGIKHEDKLQNASSRDLCTSVVTNRKSSHDEGKSDRNADNSKLDRKIKQSPGRGDTSPLHHKKSEKSSVSSEENYDETSSKSNSYSTSTSGSSSSSRSSSSASRRSSKKSSKSGRSTGGSRRQEKKRNNSNSHRRRSGSRDSEYKKPDRMMNSRKDRNRELGDRDRKGKEDRRDRQRGRSSRSRSRSRSDTSRSRDGNDRRKSKDDRHHSNRHESDYRSRKSRDSERRNSSSSSSKPHAYRHKQESRSPVSRKSKKLSKGKRSTRHSSGSSSPSSSKRQESHRGNKRGRYSRSRSSSLAPSKKSRHRRRSSSSSHSAQSIERERPLGKKSGHSRNN</sequence>
<feature type="region of interest" description="Disordered" evidence="1">
    <location>
        <begin position="198"/>
        <end position="374"/>
    </location>
</feature>
<dbReference type="AlphaFoldDB" id="A0A6L2PB00"/>
<evidence type="ECO:0000313" key="3">
    <source>
        <dbReference type="Proteomes" id="UP000502823"/>
    </source>
</evidence>
<feature type="region of interest" description="Disordered" evidence="1">
    <location>
        <begin position="427"/>
        <end position="881"/>
    </location>
</feature>
<feature type="compositionally biased region" description="Polar residues" evidence="1">
    <location>
        <begin position="448"/>
        <end position="457"/>
    </location>
</feature>
<evidence type="ECO:0008006" key="4">
    <source>
        <dbReference type="Google" id="ProtNLM"/>
    </source>
</evidence>
<feature type="compositionally biased region" description="Pro residues" evidence="1">
    <location>
        <begin position="52"/>
        <end position="68"/>
    </location>
</feature>
<feature type="compositionally biased region" description="Low complexity" evidence="1">
    <location>
        <begin position="811"/>
        <end position="821"/>
    </location>
</feature>
<feature type="compositionally biased region" description="Basic and acidic residues" evidence="1">
    <location>
        <begin position="261"/>
        <end position="293"/>
    </location>
</feature>
<feature type="compositionally biased region" description="Basic residues" evidence="1">
    <location>
        <begin position="720"/>
        <end position="731"/>
    </location>
</feature>
<dbReference type="PANTHER" id="PTHR31518">
    <property type="entry name" value="ARGININE/SERINE-RICH PROTEIN PNISR"/>
    <property type="match status" value="1"/>
</dbReference>
<feature type="compositionally biased region" description="Basic and acidic residues" evidence="1">
    <location>
        <begin position="477"/>
        <end position="502"/>
    </location>
</feature>
<feature type="compositionally biased region" description="Low complexity" evidence="1">
    <location>
        <begin position="625"/>
        <end position="649"/>
    </location>
</feature>
<organism evidence="2 3">
    <name type="scientific">Coptotermes formosanus</name>
    <name type="common">Formosan subterranean termite</name>
    <dbReference type="NCBI Taxonomy" id="36987"/>
    <lineage>
        <taxon>Eukaryota</taxon>
        <taxon>Metazoa</taxon>
        <taxon>Ecdysozoa</taxon>
        <taxon>Arthropoda</taxon>
        <taxon>Hexapoda</taxon>
        <taxon>Insecta</taxon>
        <taxon>Pterygota</taxon>
        <taxon>Neoptera</taxon>
        <taxon>Polyneoptera</taxon>
        <taxon>Dictyoptera</taxon>
        <taxon>Blattodea</taxon>
        <taxon>Blattoidea</taxon>
        <taxon>Termitoidae</taxon>
        <taxon>Rhinotermitidae</taxon>
        <taxon>Coptotermes</taxon>
    </lineage>
</organism>
<feature type="region of interest" description="Disordered" evidence="1">
    <location>
        <begin position="50"/>
        <end position="113"/>
    </location>
</feature>
<accession>A0A6L2PB00</accession>
<comment type="caution">
    <text evidence="2">The sequence shown here is derived from an EMBL/GenBank/DDBJ whole genome shotgun (WGS) entry which is preliminary data.</text>
</comment>
<feature type="compositionally biased region" description="Basic and acidic residues" evidence="1">
    <location>
        <begin position="510"/>
        <end position="539"/>
    </location>
</feature>
<dbReference type="Proteomes" id="UP000502823">
    <property type="component" value="Unassembled WGS sequence"/>
</dbReference>
<feature type="compositionally biased region" description="Basic and acidic residues" evidence="1">
    <location>
        <begin position="217"/>
        <end position="236"/>
    </location>
</feature>
<dbReference type="OrthoDB" id="10065820at2759"/>
<proteinExistence type="predicted"/>
<dbReference type="Pfam" id="PF15996">
    <property type="entry name" value="PNISR"/>
    <property type="match status" value="1"/>
</dbReference>
<feature type="compositionally biased region" description="Basic residues" evidence="1">
    <location>
        <begin position="795"/>
        <end position="810"/>
    </location>
</feature>
<feature type="compositionally biased region" description="Basic and acidic residues" evidence="1">
    <location>
        <begin position="683"/>
        <end position="719"/>
    </location>
</feature>
<feature type="compositionally biased region" description="Polar residues" evidence="1">
    <location>
        <begin position="555"/>
        <end position="570"/>
    </location>
</feature>
<name>A0A6L2PB00_COPFO</name>
<feature type="compositionally biased region" description="Polar residues" evidence="1">
    <location>
        <begin position="326"/>
        <end position="335"/>
    </location>
</feature>
<dbReference type="EMBL" id="BLKM01000157">
    <property type="protein sequence ID" value="GFG29584.1"/>
    <property type="molecule type" value="Genomic_DNA"/>
</dbReference>